<dbReference type="Gene3D" id="2.60.40.4100">
    <property type="entry name" value="Zona pellucida, ZP-C domain"/>
    <property type="match status" value="1"/>
</dbReference>
<reference evidence="9" key="1">
    <citation type="submission" date="2025-08" db="UniProtKB">
        <authorList>
            <consortium name="RefSeq"/>
        </authorList>
    </citation>
    <scope>IDENTIFICATION</scope>
    <source>
        <tissue evidence="9">Gonad</tissue>
    </source>
</reference>
<dbReference type="Gene3D" id="2.60.40.3210">
    <property type="entry name" value="Zona pellucida, ZP-N domain"/>
    <property type="match status" value="1"/>
</dbReference>
<feature type="signal peptide" evidence="5">
    <location>
        <begin position="1"/>
        <end position="22"/>
    </location>
</feature>
<dbReference type="InterPro" id="IPR036772">
    <property type="entry name" value="SRCR-like_dom_sf"/>
</dbReference>
<evidence type="ECO:0000256" key="1">
    <source>
        <dbReference type="ARBA" id="ARBA00022729"/>
    </source>
</evidence>
<dbReference type="PRINTS" id="PR00023">
    <property type="entry name" value="ZPELLUCIDA"/>
</dbReference>
<dbReference type="InterPro" id="IPR048290">
    <property type="entry name" value="ZP_chr"/>
</dbReference>
<feature type="domain" description="ZP" evidence="7">
    <location>
        <begin position="348"/>
        <end position="595"/>
    </location>
</feature>
<dbReference type="Proteomes" id="UP000515135">
    <property type="component" value="Unplaced"/>
</dbReference>
<dbReference type="Pfam" id="PF23344">
    <property type="entry name" value="ZP-N"/>
    <property type="match status" value="1"/>
</dbReference>
<evidence type="ECO:0000256" key="2">
    <source>
        <dbReference type="ARBA" id="ARBA00023157"/>
    </source>
</evidence>
<evidence type="ECO:0000259" key="6">
    <source>
        <dbReference type="PROSITE" id="PS50287"/>
    </source>
</evidence>
<gene>
    <name evidence="9" type="primary">LOC109476248</name>
</gene>
<name>A0A6P4ZNT9_BRABE</name>
<dbReference type="GeneID" id="109476248"/>
<dbReference type="AlphaFoldDB" id="A0A6P4ZNT9"/>
<keyword evidence="8" id="KW-1185">Reference proteome</keyword>
<protein>
    <submittedName>
        <fullName evidence="9">Uncharacterized protein LOC109476248</fullName>
    </submittedName>
</protein>
<dbReference type="PROSITE" id="PS50287">
    <property type="entry name" value="SRCR_2"/>
    <property type="match status" value="1"/>
</dbReference>
<dbReference type="SMART" id="SM00241">
    <property type="entry name" value="ZP"/>
    <property type="match status" value="1"/>
</dbReference>
<dbReference type="Pfam" id="PF00100">
    <property type="entry name" value="Zona_pellucida"/>
    <property type="match status" value="1"/>
</dbReference>
<evidence type="ECO:0000259" key="7">
    <source>
        <dbReference type="PROSITE" id="PS51034"/>
    </source>
</evidence>
<keyword evidence="3" id="KW-0325">Glycoprotein</keyword>
<feature type="chain" id="PRO_5028072920" evidence="5">
    <location>
        <begin position="23"/>
        <end position="653"/>
    </location>
</feature>
<sequence>MGKGICLLSLALLLVWSKKISGQTTVGDTPTSTEDPRPCGDFPWGSEDVTTDCDYTYRYERSGDDLVLRGRCAVTCHREADMLVGPPYVPDVLQVQDGAYYCNMHNRTWLGTEPRCLDRFNGTTMVTDETNGIRLVGGEFYGCVELYDDVTQQWGPVRGWSKWNWEIFVHRMSWADLVCKNLGFPSGLATVAYLLTSGTHVEYLQDFTSQYDTYDAWNELSYMYPATAPKFIMSEQLPTAHNATLHDAIDRVVRGSCPQGDYSCRGEGKTMCLACAGHAAETGKFTRSCCRFNNTTIVTDETNGIRLVGGEFYGCVELFDNVTQHFLYHVYFFYSMKIYPSAIRAQVTCTSNYIRVSFPRPVDNSIQLEDVHLAAPPCSADQNSTHIYIDAPLTACGTSRQDTEDDIIYRNTLTINVNASSVIITRHHFTEISVECRLPRRKTVTVNFDPQNSSVFRSHIVGRGEFIISMEMYLSNSFRSTVLVYPLSAELGQMLYVQLKGTSGDTNLQLFVDSCMATPTEQPDDSNVLYHLIRDGCDQDSTLARYWSPSTMQERFGFQAFAFTSGARTVYLHCDVLLCNAADPNSRCAQGCQAGRRRREAADDSDVYRLIQGPIVLKDDQTVRDGATTGHTVNMVSLFMGACAVVVTAMLIG</sequence>
<dbReference type="InterPro" id="IPR001507">
    <property type="entry name" value="ZP_dom"/>
</dbReference>
<evidence type="ECO:0000256" key="4">
    <source>
        <dbReference type="PROSITE-ProRule" id="PRU00196"/>
    </source>
</evidence>
<dbReference type="InterPro" id="IPR001190">
    <property type="entry name" value="SRCR"/>
</dbReference>
<dbReference type="InterPro" id="IPR055356">
    <property type="entry name" value="ZP-N"/>
</dbReference>
<dbReference type="PROSITE" id="PS51034">
    <property type="entry name" value="ZP_2"/>
    <property type="match status" value="1"/>
</dbReference>
<dbReference type="SUPFAM" id="SSF56487">
    <property type="entry name" value="SRCR-like"/>
    <property type="match status" value="1"/>
</dbReference>
<dbReference type="InterPro" id="IPR042235">
    <property type="entry name" value="ZP-C_dom"/>
</dbReference>
<comment type="caution">
    <text evidence="4">Lacks conserved residue(s) required for the propagation of feature annotation.</text>
</comment>
<feature type="domain" description="SRCR" evidence="6">
    <location>
        <begin position="133"/>
        <end position="190"/>
    </location>
</feature>
<evidence type="ECO:0000256" key="3">
    <source>
        <dbReference type="ARBA" id="ARBA00023180"/>
    </source>
</evidence>
<keyword evidence="2" id="KW-1015">Disulfide bond</keyword>
<accession>A0A6P4ZNT9</accession>
<dbReference type="GO" id="GO:0016020">
    <property type="term" value="C:membrane"/>
    <property type="evidence" value="ECO:0007669"/>
    <property type="project" value="InterPro"/>
</dbReference>
<dbReference type="OrthoDB" id="10063988at2759"/>
<dbReference type="RefSeq" id="XP_019632692.1">
    <property type="nucleotide sequence ID" value="XM_019777133.1"/>
</dbReference>
<dbReference type="KEGG" id="bbel:109476248"/>
<evidence type="ECO:0000313" key="9">
    <source>
        <dbReference type="RefSeq" id="XP_019632692.1"/>
    </source>
</evidence>
<keyword evidence="1 5" id="KW-0732">Signal</keyword>
<dbReference type="InterPro" id="IPR055355">
    <property type="entry name" value="ZP-C"/>
</dbReference>
<dbReference type="PANTHER" id="PTHR14002:SF43">
    <property type="entry name" value="DELTA-LIKE PROTEIN"/>
    <property type="match status" value="1"/>
</dbReference>
<evidence type="ECO:0000256" key="5">
    <source>
        <dbReference type="SAM" id="SignalP"/>
    </source>
</evidence>
<organism evidence="8 9">
    <name type="scientific">Branchiostoma belcheri</name>
    <name type="common">Amphioxus</name>
    <dbReference type="NCBI Taxonomy" id="7741"/>
    <lineage>
        <taxon>Eukaryota</taxon>
        <taxon>Metazoa</taxon>
        <taxon>Chordata</taxon>
        <taxon>Cephalochordata</taxon>
        <taxon>Leptocardii</taxon>
        <taxon>Amphioxiformes</taxon>
        <taxon>Branchiostomatidae</taxon>
        <taxon>Branchiostoma</taxon>
    </lineage>
</organism>
<evidence type="ECO:0000313" key="8">
    <source>
        <dbReference type="Proteomes" id="UP000515135"/>
    </source>
</evidence>
<proteinExistence type="predicted"/>
<dbReference type="PANTHER" id="PTHR14002">
    <property type="entry name" value="ENDOGLIN/TGF-BETA RECEPTOR TYPE III"/>
    <property type="match status" value="1"/>
</dbReference>